<feature type="region of interest" description="Disordered" evidence="2">
    <location>
        <begin position="1"/>
        <end position="29"/>
    </location>
</feature>
<dbReference type="Proteomes" id="UP000092730">
    <property type="component" value="Chromosome 4"/>
</dbReference>
<reference evidence="4" key="2">
    <citation type="submission" date="2013-07" db="EMBL/GenBank/DDBJ databases">
        <authorList>
            <consortium name="The Broad Institute Genome Sequencing Platform"/>
            <person name="Cuomo C."/>
            <person name="Litvintseva A."/>
            <person name="Chen Y."/>
            <person name="Heitman J."/>
            <person name="Sun S."/>
            <person name="Springer D."/>
            <person name="Dromer F."/>
            <person name="Young S.K."/>
            <person name="Zeng Q."/>
            <person name="Gargeya S."/>
            <person name="Fitzgerald M."/>
            <person name="Abouelleil A."/>
            <person name="Alvarado L."/>
            <person name="Berlin A.M."/>
            <person name="Chapman S.B."/>
            <person name="Dewar J."/>
            <person name="Goldberg J."/>
            <person name="Griggs A."/>
            <person name="Gujja S."/>
            <person name="Hansen M."/>
            <person name="Howarth C."/>
            <person name="Imamovic A."/>
            <person name="Larimer J."/>
            <person name="McCowan C."/>
            <person name="Murphy C."/>
            <person name="Pearson M."/>
            <person name="Priest M."/>
            <person name="Roberts A."/>
            <person name="Saif S."/>
            <person name="Shea T."/>
            <person name="Sykes S."/>
            <person name="Wortman J."/>
            <person name="Nusbaum C."/>
            <person name="Birren B."/>
        </authorList>
    </citation>
    <scope>NUCLEOTIDE SEQUENCE</scope>
    <source>
        <strain evidence="4">CBS 10118</strain>
    </source>
</reference>
<dbReference type="GO" id="GO:0004061">
    <property type="term" value="F:arylformamidase activity"/>
    <property type="evidence" value="ECO:0007669"/>
    <property type="project" value="InterPro"/>
</dbReference>
<gene>
    <name evidence="3" type="ORF">I302_04761</name>
    <name evidence="4" type="ORF">I302_105643</name>
</gene>
<dbReference type="RefSeq" id="XP_019046021.1">
    <property type="nucleotide sequence ID" value="XM_019191391.1"/>
</dbReference>
<keyword evidence="5" id="KW-1185">Reference proteome</keyword>
<evidence type="ECO:0000313" key="4">
    <source>
        <dbReference type="EMBL" id="WVW83622.1"/>
    </source>
</evidence>
<reference evidence="4" key="4">
    <citation type="submission" date="2024-02" db="EMBL/GenBank/DDBJ databases">
        <title>Comparative genomics of Cryptococcus and Kwoniella reveals pathogenesis evolution and contrasting modes of karyotype evolution via chromosome fusion or intercentromeric recombination.</title>
        <authorList>
            <person name="Coelho M.A."/>
            <person name="David-Palma M."/>
            <person name="Shea T."/>
            <person name="Bowers K."/>
            <person name="McGinley-Smith S."/>
            <person name="Mohammad A.W."/>
            <person name="Gnirke A."/>
            <person name="Yurkov A.M."/>
            <person name="Nowrousian M."/>
            <person name="Sun S."/>
            <person name="Cuomo C.A."/>
            <person name="Heitman J."/>
        </authorList>
    </citation>
    <scope>NUCLEOTIDE SEQUENCE</scope>
    <source>
        <strain evidence="4">CBS 10118</strain>
    </source>
</reference>
<reference evidence="3" key="3">
    <citation type="submission" date="2014-01" db="EMBL/GenBank/DDBJ databases">
        <title>Evolution of pathogenesis and genome organization in the Tremellales.</title>
        <authorList>
            <person name="Cuomo C."/>
            <person name="Litvintseva A."/>
            <person name="Heitman J."/>
            <person name="Chen Y."/>
            <person name="Sun S."/>
            <person name="Springer D."/>
            <person name="Dromer F."/>
            <person name="Young S."/>
            <person name="Zeng Q."/>
            <person name="Chapman S."/>
            <person name="Gujja S."/>
            <person name="Saif S."/>
            <person name="Birren B."/>
        </authorList>
    </citation>
    <scope>NUCLEOTIDE SEQUENCE</scope>
    <source>
        <strain evidence="3">CBS 10118</strain>
    </source>
</reference>
<dbReference type="GO" id="GO:0019441">
    <property type="term" value="P:L-tryptophan catabolic process to kynurenine"/>
    <property type="evidence" value="ECO:0007669"/>
    <property type="project" value="InterPro"/>
</dbReference>
<dbReference type="PANTHER" id="PTHR34861:SF11">
    <property type="entry name" value="CYCLASE"/>
    <property type="match status" value="1"/>
</dbReference>
<dbReference type="InterPro" id="IPR007325">
    <property type="entry name" value="KFase/CYL"/>
</dbReference>
<dbReference type="STRING" id="1296100.A0A1B9G1R3"/>
<evidence type="ECO:0000313" key="3">
    <source>
        <dbReference type="EMBL" id="OCF24951.1"/>
    </source>
</evidence>
<evidence type="ECO:0000313" key="5">
    <source>
        <dbReference type="Proteomes" id="UP000092730"/>
    </source>
</evidence>
<dbReference type="EMBL" id="CP144544">
    <property type="protein sequence ID" value="WVW83622.1"/>
    <property type="molecule type" value="Genomic_DNA"/>
</dbReference>
<comment type="similarity">
    <text evidence="1">Belongs to the Cyclase 1 superfamily.</text>
</comment>
<dbReference type="KEGG" id="kbi:30209160"/>
<dbReference type="PANTHER" id="PTHR34861">
    <property type="match status" value="1"/>
</dbReference>
<reference evidence="3" key="1">
    <citation type="submission" date="2013-07" db="EMBL/GenBank/DDBJ databases">
        <title>The Genome Sequence of Cryptococcus bestiolae CBS10118.</title>
        <authorList>
            <consortium name="The Broad Institute Genome Sequencing Platform"/>
            <person name="Cuomo C."/>
            <person name="Litvintseva A."/>
            <person name="Chen Y."/>
            <person name="Heitman J."/>
            <person name="Sun S."/>
            <person name="Springer D."/>
            <person name="Dromer F."/>
            <person name="Young S.K."/>
            <person name="Zeng Q."/>
            <person name="Gargeya S."/>
            <person name="Fitzgerald M."/>
            <person name="Abouelleil A."/>
            <person name="Alvarado L."/>
            <person name="Berlin A.M."/>
            <person name="Chapman S.B."/>
            <person name="Dewar J."/>
            <person name="Goldberg J."/>
            <person name="Griggs A."/>
            <person name="Gujja S."/>
            <person name="Hansen M."/>
            <person name="Howarth C."/>
            <person name="Imamovic A."/>
            <person name="Larimer J."/>
            <person name="McCowan C."/>
            <person name="Murphy C."/>
            <person name="Pearson M."/>
            <person name="Priest M."/>
            <person name="Roberts A."/>
            <person name="Saif S."/>
            <person name="Shea T."/>
            <person name="Sykes S."/>
            <person name="Wortman J."/>
            <person name="Nusbaum C."/>
            <person name="Birren B."/>
        </authorList>
    </citation>
    <scope>NUCLEOTIDE SEQUENCE [LARGE SCALE GENOMIC DNA]</scope>
    <source>
        <strain evidence="3">CBS 10118</strain>
    </source>
</reference>
<dbReference type="EMBL" id="KI894021">
    <property type="protein sequence ID" value="OCF24951.1"/>
    <property type="molecule type" value="Genomic_DNA"/>
</dbReference>
<dbReference type="Pfam" id="PF04199">
    <property type="entry name" value="Cyclase"/>
    <property type="match status" value="1"/>
</dbReference>
<sequence length="325" mass="36201">MTSTSTLSPPFSALPIDKSGPPLNAWGLHGPEDEKGRLNLITPKCVKRGTDTITEGVVVNLNLPLSFNPVHASRAPMERKIKCSGHSNDDILTFNTQCSTQWDGLRHYAYQNWPEEGKFTFYGGMDIKEASNPNIKKYGVHHYAEKPITSRAHLLDIPLYLSTHNLPPIEAFSNAHPIPLSILQACAAEYNVDIQPGDILLVRTGFTEAIEAKSPEEREGLKKREKNESCGVEASEELFAWHWDEGIAAVASDCPSYETWPVAPNKLSCHQVFLAGWGLPIGELFDLRELSKRCQKYKRWTFFFTSMGLYVEGGIATPPNAQAIF</sequence>
<dbReference type="VEuPathDB" id="FungiDB:I302_04761"/>
<dbReference type="InterPro" id="IPR037175">
    <property type="entry name" value="KFase_sf"/>
</dbReference>
<dbReference type="Gene3D" id="3.50.30.50">
    <property type="entry name" value="Putative cyclase"/>
    <property type="match status" value="1"/>
</dbReference>
<organism evidence="3">
    <name type="scientific">Kwoniella bestiolae CBS 10118</name>
    <dbReference type="NCBI Taxonomy" id="1296100"/>
    <lineage>
        <taxon>Eukaryota</taxon>
        <taxon>Fungi</taxon>
        <taxon>Dikarya</taxon>
        <taxon>Basidiomycota</taxon>
        <taxon>Agaricomycotina</taxon>
        <taxon>Tremellomycetes</taxon>
        <taxon>Tremellales</taxon>
        <taxon>Cryptococcaceae</taxon>
        <taxon>Kwoniella</taxon>
    </lineage>
</organism>
<dbReference type="AlphaFoldDB" id="A0A1B9G1R3"/>
<dbReference type="SUPFAM" id="SSF102198">
    <property type="entry name" value="Putative cyclase"/>
    <property type="match status" value="1"/>
</dbReference>
<dbReference type="GeneID" id="30209160"/>
<evidence type="ECO:0008006" key="6">
    <source>
        <dbReference type="Google" id="ProtNLM"/>
    </source>
</evidence>
<evidence type="ECO:0000256" key="2">
    <source>
        <dbReference type="SAM" id="MobiDB-lite"/>
    </source>
</evidence>
<proteinExistence type="inferred from homology"/>
<dbReference type="OrthoDB" id="5396at2759"/>
<evidence type="ECO:0000256" key="1">
    <source>
        <dbReference type="ARBA" id="ARBA00007865"/>
    </source>
</evidence>
<protein>
    <recommendedName>
        <fullName evidence="6">Cyclase</fullName>
    </recommendedName>
</protein>
<accession>A0A1B9G1R3</accession>
<name>A0A1B9G1R3_9TREE</name>